<name>A0A564YEQ4_HYMDI</name>
<reference evidence="1 2" key="1">
    <citation type="submission" date="2019-07" db="EMBL/GenBank/DDBJ databases">
        <authorList>
            <person name="Jastrzebski P J."/>
            <person name="Paukszto L."/>
            <person name="Jastrzebski P J."/>
        </authorList>
    </citation>
    <scope>NUCLEOTIDE SEQUENCE [LARGE SCALE GENOMIC DNA]</scope>
    <source>
        <strain evidence="1 2">WMS-il1</strain>
    </source>
</reference>
<evidence type="ECO:0000313" key="1">
    <source>
        <dbReference type="EMBL" id="VUZ45767.1"/>
    </source>
</evidence>
<feature type="non-terminal residue" evidence="1">
    <location>
        <position position="1"/>
    </location>
</feature>
<sequence>ELFRGLIISHSHFPLNFNGLDEQLVESVKRQLLVSQGEETVIEILNSLQFRYGTTSHVGVQIWVRYRKHLCSRYKA</sequence>
<accession>A0A564YEQ4</accession>
<dbReference type="Proteomes" id="UP000321570">
    <property type="component" value="Unassembled WGS sequence"/>
</dbReference>
<organism evidence="1 2">
    <name type="scientific">Hymenolepis diminuta</name>
    <name type="common">Rat tapeworm</name>
    <dbReference type="NCBI Taxonomy" id="6216"/>
    <lineage>
        <taxon>Eukaryota</taxon>
        <taxon>Metazoa</taxon>
        <taxon>Spiralia</taxon>
        <taxon>Lophotrochozoa</taxon>
        <taxon>Platyhelminthes</taxon>
        <taxon>Cestoda</taxon>
        <taxon>Eucestoda</taxon>
        <taxon>Cyclophyllidea</taxon>
        <taxon>Hymenolepididae</taxon>
        <taxon>Hymenolepis</taxon>
    </lineage>
</organism>
<dbReference type="AlphaFoldDB" id="A0A564YEQ4"/>
<gene>
    <name evidence="1" type="ORF">WMSIL1_LOCUS5719</name>
</gene>
<dbReference type="EMBL" id="CABIJS010000188">
    <property type="protein sequence ID" value="VUZ45767.1"/>
    <property type="molecule type" value="Genomic_DNA"/>
</dbReference>
<keyword evidence="2" id="KW-1185">Reference proteome</keyword>
<protein>
    <submittedName>
        <fullName evidence="1">Uncharacterized protein</fullName>
    </submittedName>
</protein>
<proteinExistence type="predicted"/>
<evidence type="ECO:0000313" key="2">
    <source>
        <dbReference type="Proteomes" id="UP000321570"/>
    </source>
</evidence>